<feature type="domain" description="SGNH" evidence="4">
    <location>
        <begin position="449"/>
        <end position="680"/>
    </location>
</feature>
<dbReference type="RefSeq" id="WP_344140984.1">
    <property type="nucleotide sequence ID" value="NZ_BAAAQI010000002.1"/>
</dbReference>
<keyword evidence="2" id="KW-0472">Membrane</keyword>
<feature type="transmembrane region" description="Helical" evidence="2">
    <location>
        <begin position="378"/>
        <end position="398"/>
    </location>
</feature>
<protein>
    <submittedName>
        <fullName evidence="5">Acyltransferase family protein</fullName>
        <ecNumber evidence="5">2.3.1.-</ecNumber>
    </submittedName>
</protein>
<feature type="transmembrane region" description="Helical" evidence="2">
    <location>
        <begin position="251"/>
        <end position="267"/>
    </location>
</feature>
<feature type="compositionally biased region" description="Low complexity" evidence="1">
    <location>
        <begin position="1"/>
        <end position="20"/>
    </location>
</feature>
<evidence type="ECO:0000259" key="4">
    <source>
        <dbReference type="Pfam" id="PF19040"/>
    </source>
</evidence>
<keyword evidence="6" id="KW-1185">Reference proteome</keyword>
<evidence type="ECO:0000259" key="3">
    <source>
        <dbReference type="Pfam" id="PF01757"/>
    </source>
</evidence>
<evidence type="ECO:0000256" key="1">
    <source>
        <dbReference type="SAM" id="MobiDB-lite"/>
    </source>
</evidence>
<organism evidence="5 6">
    <name type="scientific">Streptomonospora arabica</name>
    <dbReference type="NCBI Taxonomy" id="412417"/>
    <lineage>
        <taxon>Bacteria</taxon>
        <taxon>Bacillati</taxon>
        <taxon>Actinomycetota</taxon>
        <taxon>Actinomycetes</taxon>
        <taxon>Streptosporangiales</taxon>
        <taxon>Nocardiopsidaceae</taxon>
        <taxon>Streptomonospora</taxon>
    </lineage>
</organism>
<evidence type="ECO:0000313" key="6">
    <source>
        <dbReference type="Proteomes" id="UP001595858"/>
    </source>
</evidence>
<dbReference type="GO" id="GO:0016746">
    <property type="term" value="F:acyltransferase activity"/>
    <property type="evidence" value="ECO:0007669"/>
    <property type="project" value="UniProtKB-KW"/>
</dbReference>
<dbReference type="Pfam" id="PF01757">
    <property type="entry name" value="Acyl_transf_3"/>
    <property type="match status" value="1"/>
</dbReference>
<sequence>MSAETRSASTVSTPAAAPPAGSERRFLPEVQGLRAVAVGLVLVYHLDHDLLPGGYVGVDVFFVISGFLITSLLLREARTEGRVSLGRFYIRRIRRILPAASVVLATTGLAAFWLLPEPRLAETAEELAASALYVENLFLADKSVDYLAAESAASPVQHFWSLAVEEQFYLLWPLLFVAWAAGGPLWGRRRAILAVTAGVFAVSLGFSAVLTASDAQSAYFLPQTRMWELAAGGVLAVAAARISWPAAARWVLGWAGLAAIGYAALNYNDQTPFPGLAALVPVAGAVAVIAAGQNGERWSTYALLAGRPARFGGDLSYSLYLWHWPVIVFALVMTGSSELEPLYAGLAAVVSVLLAWATKVAVEDPVRRWGLLRSGRHAAAFAVAAAVVVGLIGAGQAARYTWLQNAEFDPVQHVGPAALGTSEPAGSGDAPLYPSPVAAGDDLPDVWARCQADPGAVKLQSCVYGPDDADTTVALVGDSHAAQWAPALRRIAEERDWRLHVYAKSSCSFTLTTLGRDGKAYSECTEWNEALFDELTGEVEPDILFTTSSANNEAASAATQSEGAVDIAAGMNRLWGPLEDAGTDVVAIRDTPRMATRLPECVALHSEDLSKCERSAEDAFSNEDPQLLAAENDADADVVDLTDEFCIGDTCLPVIGNVLVYRDSNHITATYSELLAPKLSQALDGVLPAP</sequence>
<feature type="transmembrane region" description="Helical" evidence="2">
    <location>
        <begin position="193"/>
        <end position="213"/>
    </location>
</feature>
<feature type="transmembrane region" description="Helical" evidence="2">
    <location>
        <begin position="273"/>
        <end position="294"/>
    </location>
</feature>
<name>A0ABV9STL4_9ACTN</name>
<dbReference type="InterPro" id="IPR043968">
    <property type="entry name" value="SGNH"/>
</dbReference>
<dbReference type="PANTHER" id="PTHR23028">
    <property type="entry name" value="ACETYLTRANSFERASE"/>
    <property type="match status" value="1"/>
</dbReference>
<dbReference type="Proteomes" id="UP001595858">
    <property type="component" value="Unassembled WGS sequence"/>
</dbReference>
<keyword evidence="5" id="KW-0012">Acyltransferase</keyword>
<dbReference type="InterPro" id="IPR050879">
    <property type="entry name" value="Acyltransferase_3"/>
</dbReference>
<keyword evidence="2" id="KW-1133">Transmembrane helix</keyword>
<dbReference type="InterPro" id="IPR002656">
    <property type="entry name" value="Acyl_transf_3_dom"/>
</dbReference>
<dbReference type="PANTHER" id="PTHR23028:SF53">
    <property type="entry name" value="ACYL_TRANSF_3 DOMAIN-CONTAINING PROTEIN"/>
    <property type="match status" value="1"/>
</dbReference>
<feature type="transmembrane region" description="Helical" evidence="2">
    <location>
        <begin position="341"/>
        <end position="357"/>
    </location>
</feature>
<dbReference type="EC" id="2.3.1.-" evidence="5"/>
<feature type="region of interest" description="Disordered" evidence="1">
    <location>
        <begin position="1"/>
        <end position="22"/>
    </location>
</feature>
<feature type="transmembrane region" description="Helical" evidence="2">
    <location>
        <begin position="315"/>
        <end position="335"/>
    </location>
</feature>
<keyword evidence="2" id="KW-0812">Transmembrane</keyword>
<reference evidence="6" key="1">
    <citation type="journal article" date="2019" name="Int. J. Syst. Evol. Microbiol.">
        <title>The Global Catalogue of Microorganisms (GCM) 10K type strain sequencing project: providing services to taxonomists for standard genome sequencing and annotation.</title>
        <authorList>
            <consortium name="The Broad Institute Genomics Platform"/>
            <consortium name="The Broad Institute Genome Sequencing Center for Infectious Disease"/>
            <person name="Wu L."/>
            <person name="Ma J."/>
        </authorList>
    </citation>
    <scope>NUCLEOTIDE SEQUENCE [LARGE SCALE GENOMIC DNA]</scope>
    <source>
        <strain evidence="6">CGMCC 4.7304</strain>
    </source>
</reference>
<feature type="transmembrane region" description="Helical" evidence="2">
    <location>
        <begin position="225"/>
        <end position="244"/>
    </location>
</feature>
<feature type="domain" description="Acyltransferase 3" evidence="3">
    <location>
        <begin position="29"/>
        <end position="358"/>
    </location>
</feature>
<dbReference type="Pfam" id="PF19040">
    <property type="entry name" value="SGNH"/>
    <property type="match status" value="1"/>
</dbReference>
<feature type="transmembrane region" description="Helical" evidence="2">
    <location>
        <begin position="168"/>
        <end position="186"/>
    </location>
</feature>
<accession>A0ABV9STL4</accession>
<keyword evidence="5" id="KW-0808">Transferase</keyword>
<feature type="transmembrane region" description="Helical" evidence="2">
    <location>
        <begin position="54"/>
        <end position="74"/>
    </location>
</feature>
<dbReference type="EMBL" id="JBHSIY010000029">
    <property type="protein sequence ID" value="MFC4869672.1"/>
    <property type="molecule type" value="Genomic_DNA"/>
</dbReference>
<proteinExistence type="predicted"/>
<comment type="caution">
    <text evidence="5">The sequence shown here is derived from an EMBL/GenBank/DDBJ whole genome shotgun (WGS) entry which is preliminary data.</text>
</comment>
<feature type="transmembrane region" description="Helical" evidence="2">
    <location>
        <begin position="95"/>
        <end position="115"/>
    </location>
</feature>
<evidence type="ECO:0000256" key="2">
    <source>
        <dbReference type="SAM" id="Phobius"/>
    </source>
</evidence>
<evidence type="ECO:0000313" key="5">
    <source>
        <dbReference type="EMBL" id="MFC4869672.1"/>
    </source>
</evidence>
<gene>
    <name evidence="5" type="ORF">ACFPCZ_23840</name>
</gene>